<dbReference type="Pfam" id="PF13578">
    <property type="entry name" value="Methyltransf_24"/>
    <property type="match status" value="1"/>
</dbReference>
<sequence length="214" mass="22437">MNTLSAPRTVAVLDRLYAAAAESARRGPTPTAKPIPEMNAAEKADALEQAYMPLSPEGGRLLYALTRSARPTTVVEFGMSYGISTLHLAAAVADNGIGQVYTTELSATKVAAARATFAEAGLDQHVTVLAGDALDTLATVDGPIGLVLLDGWKDLYVPVLRKIENRLAPGALVVADNTDFESVGDYLAHVRDPANGYVSIALPIAEGMEVSCRA</sequence>
<keyword evidence="5" id="KW-1185">Reference proteome</keyword>
<dbReference type="EMBL" id="JAHBAY010000017">
    <property type="protein sequence ID" value="MBT0773416.1"/>
    <property type="molecule type" value="Genomic_DNA"/>
</dbReference>
<dbReference type="InterPro" id="IPR002935">
    <property type="entry name" value="SAM_O-MeTrfase"/>
</dbReference>
<evidence type="ECO:0000313" key="5">
    <source>
        <dbReference type="Proteomes" id="UP001197247"/>
    </source>
</evidence>
<accession>A0ABS5TRJ5</accession>
<dbReference type="GO" id="GO:0008168">
    <property type="term" value="F:methyltransferase activity"/>
    <property type="evidence" value="ECO:0007669"/>
    <property type="project" value="UniProtKB-KW"/>
</dbReference>
<dbReference type="CDD" id="cd02440">
    <property type="entry name" value="AdoMet_MTases"/>
    <property type="match status" value="1"/>
</dbReference>
<organism evidence="4 5">
    <name type="scientific">Kineosporia corallincola</name>
    <dbReference type="NCBI Taxonomy" id="2835133"/>
    <lineage>
        <taxon>Bacteria</taxon>
        <taxon>Bacillati</taxon>
        <taxon>Actinomycetota</taxon>
        <taxon>Actinomycetes</taxon>
        <taxon>Kineosporiales</taxon>
        <taxon>Kineosporiaceae</taxon>
        <taxon>Kineosporia</taxon>
    </lineage>
</organism>
<keyword evidence="2 4" id="KW-0808">Transferase</keyword>
<proteinExistence type="predicted"/>
<keyword evidence="3" id="KW-0949">S-adenosyl-L-methionine</keyword>
<dbReference type="Gene3D" id="3.40.50.150">
    <property type="entry name" value="Vaccinia Virus protein VP39"/>
    <property type="match status" value="1"/>
</dbReference>
<evidence type="ECO:0000256" key="2">
    <source>
        <dbReference type="ARBA" id="ARBA00022679"/>
    </source>
</evidence>
<comment type="caution">
    <text evidence="4">The sequence shown here is derived from an EMBL/GenBank/DDBJ whole genome shotgun (WGS) entry which is preliminary data.</text>
</comment>
<dbReference type="SUPFAM" id="SSF53335">
    <property type="entry name" value="S-adenosyl-L-methionine-dependent methyltransferases"/>
    <property type="match status" value="1"/>
</dbReference>
<keyword evidence="1 4" id="KW-0489">Methyltransferase</keyword>
<dbReference type="GO" id="GO:0032259">
    <property type="term" value="P:methylation"/>
    <property type="evidence" value="ECO:0007669"/>
    <property type="project" value="UniProtKB-KW"/>
</dbReference>
<dbReference type="RefSeq" id="WP_214159958.1">
    <property type="nucleotide sequence ID" value="NZ_JAHBAY010000017.1"/>
</dbReference>
<gene>
    <name evidence="4" type="ORF">KIH74_31005</name>
</gene>
<reference evidence="4 5" key="1">
    <citation type="submission" date="2021-05" db="EMBL/GenBank/DDBJ databases">
        <title>Kineosporia and Streptomyces sp. nov. two new marine actinobacteria isolated from Coral.</title>
        <authorList>
            <person name="Buangrab K."/>
            <person name="Sutthacheep M."/>
            <person name="Yeemin T."/>
            <person name="Harunari E."/>
            <person name="Igarashi Y."/>
            <person name="Kanchanasin P."/>
            <person name="Tanasupawat S."/>
            <person name="Phongsopitanun W."/>
        </authorList>
    </citation>
    <scope>NUCLEOTIDE SEQUENCE [LARGE SCALE GENOMIC DNA]</scope>
    <source>
        <strain evidence="4 5">J2-2</strain>
    </source>
</reference>
<evidence type="ECO:0000256" key="3">
    <source>
        <dbReference type="ARBA" id="ARBA00022691"/>
    </source>
</evidence>
<evidence type="ECO:0000313" key="4">
    <source>
        <dbReference type="EMBL" id="MBT0773416.1"/>
    </source>
</evidence>
<dbReference type="InterPro" id="IPR029063">
    <property type="entry name" value="SAM-dependent_MTases_sf"/>
</dbReference>
<dbReference type="PANTHER" id="PTHR43167">
    <property type="entry name" value="PUTATIVE (AFU_ORTHOLOGUE AFUA_6G01830)-RELATED"/>
    <property type="match status" value="1"/>
</dbReference>
<protein>
    <submittedName>
        <fullName evidence="4">Class I SAM-dependent methyltransferase</fullName>
        <ecNumber evidence="4">2.1.1.-</ecNumber>
    </submittedName>
</protein>
<dbReference type="PANTHER" id="PTHR43167:SF1">
    <property type="entry name" value="PUTATIVE (AFU_ORTHOLOGUE AFUA_6G01830)-RELATED"/>
    <property type="match status" value="1"/>
</dbReference>
<evidence type="ECO:0000256" key="1">
    <source>
        <dbReference type="ARBA" id="ARBA00022603"/>
    </source>
</evidence>
<dbReference type="Proteomes" id="UP001197247">
    <property type="component" value="Unassembled WGS sequence"/>
</dbReference>
<dbReference type="PROSITE" id="PS51682">
    <property type="entry name" value="SAM_OMT_I"/>
    <property type="match status" value="1"/>
</dbReference>
<dbReference type="EC" id="2.1.1.-" evidence="4"/>
<name>A0ABS5TRJ5_9ACTN</name>